<reference evidence="1" key="1">
    <citation type="submission" date="2018-11" db="EMBL/GenBank/DDBJ databases">
        <title>The sequence and de novo assembly of Larimichthys crocea genome using PacBio and Hi-C technologies.</title>
        <authorList>
            <person name="Xu P."/>
            <person name="Chen B."/>
            <person name="Zhou Z."/>
            <person name="Ke Q."/>
            <person name="Wu Y."/>
            <person name="Bai H."/>
            <person name="Pu F."/>
        </authorList>
    </citation>
    <scope>NUCLEOTIDE SEQUENCE</scope>
    <source>
        <tissue evidence="1">Muscle</tissue>
    </source>
</reference>
<proteinExistence type="predicted"/>
<dbReference type="Proteomes" id="UP000793456">
    <property type="component" value="Chromosome XXIV"/>
</dbReference>
<gene>
    <name evidence="1" type="ORF">E3U43_007523</name>
</gene>
<name>A0ACD3Q4E6_LARCR</name>
<organism evidence="1 2">
    <name type="scientific">Larimichthys crocea</name>
    <name type="common">Large yellow croaker</name>
    <name type="synonym">Pseudosciaena crocea</name>
    <dbReference type="NCBI Taxonomy" id="215358"/>
    <lineage>
        <taxon>Eukaryota</taxon>
        <taxon>Metazoa</taxon>
        <taxon>Chordata</taxon>
        <taxon>Craniata</taxon>
        <taxon>Vertebrata</taxon>
        <taxon>Euteleostomi</taxon>
        <taxon>Actinopterygii</taxon>
        <taxon>Neopterygii</taxon>
        <taxon>Teleostei</taxon>
        <taxon>Neoteleostei</taxon>
        <taxon>Acanthomorphata</taxon>
        <taxon>Eupercaria</taxon>
        <taxon>Sciaenidae</taxon>
        <taxon>Larimichthys</taxon>
    </lineage>
</organism>
<accession>A0ACD3Q4E6</accession>
<sequence>MGVGDEGQRTMVYGWMDGQLEYEDESVSSGGRKTCFFNNVIGISDPGRLNPPDLCTGAEVKAEDEPTTQNEKLMGFAKYSYDALRKRIHLREVGSFNNKTFHIDLLLLYKEGVMYNINYKNRTCSKKPLSVDFHPLEIPQSASLLGQVVLGSSSGPGQGVLVNTWAGELKLKEGSAKYMSTVTEFGCIPVSTLFHSKKSGWVVVSFFNGIIGLVDPQHLIPPSFCEDARLESGEEPITFFNLF</sequence>
<dbReference type="EMBL" id="CM011697">
    <property type="protein sequence ID" value="TMS01983.1"/>
    <property type="molecule type" value="Genomic_DNA"/>
</dbReference>
<protein>
    <submittedName>
        <fullName evidence="1">Uncharacterized protein</fullName>
    </submittedName>
</protein>
<evidence type="ECO:0000313" key="1">
    <source>
        <dbReference type="EMBL" id="TMS01983.1"/>
    </source>
</evidence>
<keyword evidence="2" id="KW-1185">Reference proteome</keyword>
<comment type="caution">
    <text evidence="1">The sequence shown here is derived from an EMBL/GenBank/DDBJ whole genome shotgun (WGS) entry which is preliminary data.</text>
</comment>
<evidence type="ECO:0000313" key="2">
    <source>
        <dbReference type="Proteomes" id="UP000793456"/>
    </source>
</evidence>